<sequence>MPRTTRSSSRGRTTVREELKDEGQSQVTDYFKTTRRGRKPTEKDAQQKLDQADVTTIPTQITKSLPSPPKVKREEKGGEQITASPSRQAARKLFDDSPKTKETSANVRTVENEVTISPRKAAKKLFGDSPKVDHEKLNEDKRHDNIETIETLVLQKSPLRAKKAIKSVAQLQSLLAQKESIQRLHIQAIENKVERVLHNAEVLKSPQKSVTIAAKAPPKQQKKKPTGVSPIKVVHVPDYVLPGPQNGRKEQKREETPEEEIVAGDYKKKTALLKSEVRDSAACPLPKSYKLLHEKFQSGDRILSIMMQQGKRITFDELTENVRKAMKRDFTKKDFACFVQLYKEAYLMNLEKGWMAFGGARKGWDLVIRPNLKDDLKEWMLDEGSLEDSTDSLPLMTPSMLCSPTKGQPGGVPRSPRKAPCQPMPRAPLMDGRERLEGWRMLCRAHIFRFLLTKLVHEAHAAFLGTLGVDLKKKPVRLHPQFQLETCPDVPEGKLPEPPKNEGAPKTMSDYMSEVGVAANLEGVKRVLADLTSPQKTTRDGVPLSPKKFANKQAVDEAKSGGANSLLARIRAKEAAKKAAMASIDPVKEKRISRIDRLLIGALRTVTSFFALKKTYSLNLTAVVDKMMQTIRFLAHDEAISCLQLLCEISPKNVEMAEVAGQKYLKIIKNDYDSISADLMKEKNC</sequence>
<dbReference type="InterPro" id="IPR045173">
    <property type="entry name" value="Cdt1"/>
</dbReference>
<dbReference type="Proteomes" id="UP000887575">
    <property type="component" value="Unassembled WGS sequence"/>
</dbReference>
<dbReference type="GO" id="GO:0005634">
    <property type="term" value="C:nucleus"/>
    <property type="evidence" value="ECO:0007669"/>
    <property type="project" value="TreeGrafter"/>
</dbReference>
<dbReference type="GO" id="GO:0070182">
    <property type="term" value="F:DNA polymerase binding"/>
    <property type="evidence" value="ECO:0007669"/>
    <property type="project" value="TreeGrafter"/>
</dbReference>
<dbReference type="Pfam" id="PF16679">
    <property type="entry name" value="CDT1_C"/>
    <property type="match status" value="1"/>
</dbReference>
<keyword evidence="5" id="KW-1185">Reference proteome</keyword>
<dbReference type="SMART" id="SM01075">
    <property type="entry name" value="CDT1"/>
    <property type="match status" value="1"/>
</dbReference>
<feature type="compositionally biased region" description="Polar residues" evidence="3">
    <location>
        <begin position="53"/>
        <end position="65"/>
    </location>
</feature>
<accession>A0AAF3F1L9</accession>
<protein>
    <recommendedName>
        <fullName evidence="4">CDT1 Geminin-binding domain-containing protein</fullName>
    </recommendedName>
</protein>
<dbReference type="GO" id="GO:0030174">
    <property type="term" value="P:regulation of DNA-templated DNA replication initiation"/>
    <property type="evidence" value="ECO:0007669"/>
    <property type="project" value="InterPro"/>
</dbReference>
<reference evidence="6" key="1">
    <citation type="submission" date="2024-02" db="UniProtKB">
        <authorList>
            <consortium name="WormBaseParasite"/>
        </authorList>
    </citation>
    <scope>IDENTIFICATION</scope>
</reference>
<feature type="compositionally biased region" description="Basic and acidic residues" evidence="3">
    <location>
        <begin position="39"/>
        <end position="51"/>
    </location>
</feature>
<feature type="region of interest" description="Disordered" evidence="3">
    <location>
        <begin position="1"/>
        <end position="111"/>
    </location>
</feature>
<keyword evidence="2" id="KW-0131">Cell cycle</keyword>
<evidence type="ECO:0000256" key="3">
    <source>
        <dbReference type="SAM" id="MobiDB-lite"/>
    </source>
</evidence>
<dbReference type="GO" id="GO:0000278">
    <property type="term" value="P:mitotic cell cycle"/>
    <property type="evidence" value="ECO:0007669"/>
    <property type="project" value="TreeGrafter"/>
</dbReference>
<dbReference type="GO" id="GO:0000076">
    <property type="term" value="P:DNA replication checkpoint signaling"/>
    <property type="evidence" value="ECO:0007669"/>
    <property type="project" value="TreeGrafter"/>
</dbReference>
<dbReference type="InterPro" id="IPR014939">
    <property type="entry name" value="CDT1_Gemini-bd-like"/>
</dbReference>
<dbReference type="AlphaFoldDB" id="A0AAF3F1L9"/>
<dbReference type="PANTHER" id="PTHR28637">
    <property type="entry name" value="DNA REPLICATION FACTOR CDT1"/>
    <property type="match status" value="1"/>
</dbReference>
<name>A0AAF3F1L9_9BILA</name>
<evidence type="ECO:0000256" key="2">
    <source>
        <dbReference type="ARBA" id="ARBA00023306"/>
    </source>
</evidence>
<dbReference type="InterPro" id="IPR032054">
    <property type="entry name" value="Cdt1_C"/>
</dbReference>
<feature type="domain" description="CDT1 Geminin-binding" evidence="4">
    <location>
        <begin position="285"/>
        <end position="497"/>
    </location>
</feature>
<dbReference type="SUPFAM" id="SSF46785">
    <property type="entry name" value="Winged helix' DNA-binding domain"/>
    <property type="match status" value="1"/>
</dbReference>
<evidence type="ECO:0000256" key="1">
    <source>
        <dbReference type="ARBA" id="ARBA00008356"/>
    </source>
</evidence>
<dbReference type="Gene3D" id="1.10.10.1420">
    <property type="entry name" value="DNA replication factor Cdt1, C-terminal WH domain"/>
    <property type="match status" value="1"/>
</dbReference>
<dbReference type="InterPro" id="IPR038090">
    <property type="entry name" value="Cdt1_C_WH_dom_sf"/>
</dbReference>
<feature type="region of interest" description="Disordered" evidence="3">
    <location>
        <begin position="404"/>
        <end position="428"/>
    </location>
</feature>
<dbReference type="Pfam" id="PF08839">
    <property type="entry name" value="CDT1"/>
    <property type="match status" value="1"/>
</dbReference>
<evidence type="ECO:0000259" key="4">
    <source>
        <dbReference type="SMART" id="SM01075"/>
    </source>
</evidence>
<feature type="compositionally biased region" description="Basic and acidic residues" evidence="3">
    <location>
        <begin position="92"/>
        <end position="102"/>
    </location>
</feature>
<dbReference type="PANTHER" id="PTHR28637:SF1">
    <property type="entry name" value="DNA REPLICATION FACTOR CDT1"/>
    <property type="match status" value="1"/>
</dbReference>
<feature type="compositionally biased region" description="Basic and acidic residues" evidence="3">
    <location>
        <begin position="14"/>
        <end position="23"/>
    </location>
</feature>
<evidence type="ECO:0000313" key="5">
    <source>
        <dbReference type="Proteomes" id="UP000887575"/>
    </source>
</evidence>
<dbReference type="WBParaSite" id="MBELARI_LOCUS20398">
    <property type="protein sequence ID" value="MBELARI_LOCUS20398"/>
    <property type="gene ID" value="MBELARI_LOCUS20398"/>
</dbReference>
<organism evidence="5 6">
    <name type="scientific">Mesorhabditis belari</name>
    <dbReference type="NCBI Taxonomy" id="2138241"/>
    <lineage>
        <taxon>Eukaryota</taxon>
        <taxon>Metazoa</taxon>
        <taxon>Ecdysozoa</taxon>
        <taxon>Nematoda</taxon>
        <taxon>Chromadorea</taxon>
        <taxon>Rhabditida</taxon>
        <taxon>Rhabditina</taxon>
        <taxon>Rhabditomorpha</taxon>
        <taxon>Rhabditoidea</taxon>
        <taxon>Rhabditidae</taxon>
        <taxon>Mesorhabditinae</taxon>
        <taxon>Mesorhabditis</taxon>
    </lineage>
</organism>
<proteinExistence type="inferred from homology"/>
<dbReference type="GO" id="GO:0003677">
    <property type="term" value="F:DNA binding"/>
    <property type="evidence" value="ECO:0007669"/>
    <property type="project" value="InterPro"/>
</dbReference>
<evidence type="ECO:0000313" key="6">
    <source>
        <dbReference type="WBParaSite" id="MBELARI_LOCUS20398"/>
    </source>
</evidence>
<feature type="compositionally biased region" description="Low complexity" evidence="3">
    <location>
        <begin position="1"/>
        <end position="12"/>
    </location>
</feature>
<dbReference type="GO" id="GO:0071163">
    <property type="term" value="P:DNA replication preinitiation complex assembly"/>
    <property type="evidence" value="ECO:0007669"/>
    <property type="project" value="InterPro"/>
</dbReference>
<comment type="similarity">
    <text evidence="1">Belongs to the Cdt1 family.</text>
</comment>
<dbReference type="InterPro" id="IPR036390">
    <property type="entry name" value="WH_DNA-bd_sf"/>
</dbReference>